<dbReference type="InterPro" id="IPR036640">
    <property type="entry name" value="ABC1_TM_sf"/>
</dbReference>
<evidence type="ECO:0000256" key="8">
    <source>
        <dbReference type="ARBA" id="ARBA00022741"/>
    </source>
</evidence>
<evidence type="ECO:0000256" key="6">
    <source>
        <dbReference type="ARBA" id="ARBA00022597"/>
    </source>
</evidence>
<evidence type="ECO:0000259" key="16">
    <source>
        <dbReference type="PROSITE" id="PS50929"/>
    </source>
</evidence>
<keyword evidence="5" id="KW-0997">Cell inner membrane</keyword>
<dbReference type="Gene3D" id="3.40.50.300">
    <property type="entry name" value="P-loop containing nucleotide triphosphate hydrolases"/>
    <property type="match status" value="1"/>
</dbReference>
<evidence type="ECO:0000256" key="12">
    <source>
        <dbReference type="ARBA" id="ARBA00023136"/>
    </source>
</evidence>
<keyword evidence="11 14" id="KW-1133">Transmembrane helix</keyword>
<dbReference type="InterPro" id="IPR003439">
    <property type="entry name" value="ABC_transporter-like_ATP-bd"/>
</dbReference>
<dbReference type="RefSeq" id="WP_284271286.1">
    <property type="nucleotide sequence ID" value="NZ_BSOW01000024.1"/>
</dbReference>
<evidence type="ECO:0000256" key="2">
    <source>
        <dbReference type="ARBA" id="ARBA00005417"/>
    </source>
</evidence>
<proteinExistence type="inferred from homology"/>
<dbReference type="SMART" id="SM00382">
    <property type="entry name" value="AAA"/>
    <property type="match status" value="1"/>
</dbReference>
<dbReference type="PANTHER" id="PTHR43394:SF1">
    <property type="entry name" value="ATP-BINDING CASSETTE SUB-FAMILY B MEMBER 10, MITOCHONDRIAL"/>
    <property type="match status" value="1"/>
</dbReference>
<dbReference type="Proteomes" id="UP001156905">
    <property type="component" value="Unassembled WGS sequence"/>
</dbReference>
<dbReference type="InterPro" id="IPR005896">
    <property type="entry name" value="NdvA"/>
</dbReference>
<feature type="transmembrane region" description="Helical" evidence="14">
    <location>
        <begin position="130"/>
        <end position="155"/>
    </location>
</feature>
<sequence>MSILRLYTRVLELLGKEARLGWLLAVANLLLAAAQFAEPVLFGRIVDVLSGKTVAGSNSAWPFLLAWVAFGLFTIGCSALVALHADRLAHRQRQAVLTSYFEHILQLPLTFHSGTHSGRLMKVMLNGTDALWRLWLGFFREHFAAILSVIVLLPLSLYLNWRLAILLFALCVVFTALTTFVVRRTYGMQMTVEEHYSDLSARASDALGNVALVQSFVRVEAEVQGLRFVADQLLAAQMPVLSWWALVTVITRASTTITVLAIFTLGIALHDQGLTTVGEIVMFVSFATLLIQKLEQVVSFVNNVFMEAPRLREFFNVLDAVPAVHDGPNAIDTGRLSGLVEFHDVTFSYDGKRPAVEDLSFTALPGQTIALVGATGAGKSTAIALLHRAFDPQSGFIKIDGMDVRGLKLTALRRNIGVVFQEALLFNRSIAENLRVGKPDATDADMRLAAERAQALDFIERSGGFETNAGERGRMLSGGERQRLSIARALLKDPPILILDEATSALDAVTETKVNAALDEVMRGRTTFVIAHRLSTIRHATKILVFDSGRVIESGTFDELVAKGGHFAALAKAQFMVQENARASVSAAEAAPTAVKSQ</sequence>
<evidence type="ECO:0000313" key="18">
    <source>
        <dbReference type="Proteomes" id="UP001156905"/>
    </source>
</evidence>
<keyword evidence="12 14" id="KW-0472">Membrane</keyword>
<dbReference type="PROSITE" id="PS50929">
    <property type="entry name" value="ABC_TM1F"/>
    <property type="match status" value="1"/>
</dbReference>
<comment type="similarity">
    <text evidence="2">Belongs to the ABC transporter superfamily.</text>
</comment>
<dbReference type="EMBL" id="BSOW01000024">
    <property type="protein sequence ID" value="GLR89243.1"/>
    <property type="molecule type" value="Genomic_DNA"/>
</dbReference>
<keyword evidence="8" id="KW-0547">Nucleotide-binding</keyword>
<accession>A0ABQ6BAP1</accession>
<keyword evidence="3" id="KW-0813">Transport</keyword>
<keyword evidence="4" id="KW-1003">Cell membrane</keyword>
<dbReference type="InterPro" id="IPR027417">
    <property type="entry name" value="P-loop_NTPase"/>
</dbReference>
<dbReference type="Gene3D" id="1.20.1560.10">
    <property type="entry name" value="ABC transporter type 1, transmembrane domain"/>
    <property type="match status" value="1"/>
</dbReference>
<evidence type="ECO:0000256" key="9">
    <source>
        <dbReference type="ARBA" id="ARBA00022840"/>
    </source>
</evidence>
<keyword evidence="18" id="KW-1185">Reference proteome</keyword>
<evidence type="ECO:0000256" key="5">
    <source>
        <dbReference type="ARBA" id="ARBA00022519"/>
    </source>
</evidence>
<dbReference type="Pfam" id="PF00664">
    <property type="entry name" value="ABC_membrane"/>
    <property type="match status" value="1"/>
</dbReference>
<feature type="domain" description="ABC transmembrane type-1" evidence="16">
    <location>
        <begin position="22"/>
        <end position="306"/>
    </location>
</feature>
<keyword evidence="7 14" id="KW-0812">Transmembrane</keyword>
<evidence type="ECO:0000256" key="11">
    <source>
        <dbReference type="ARBA" id="ARBA00022989"/>
    </source>
</evidence>
<dbReference type="PANTHER" id="PTHR43394">
    <property type="entry name" value="ATP-DEPENDENT PERMEASE MDL1, MITOCHONDRIAL"/>
    <property type="match status" value="1"/>
</dbReference>
<feature type="transmembrane region" description="Helical" evidence="14">
    <location>
        <begin position="61"/>
        <end position="83"/>
    </location>
</feature>
<dbReference type="GO" id="GO:0005524">
    <property type="term" value="F:ATP binding"/>
    <property type="evidence" value="ECO:0007669"/>
    <property type="project" value="UniProtKB-KW"/>
</dbReference>
<dbReference type="PROSITE" id="PS50893">
    <property type="entry name" value="ABC_TRANSPORTER_2"/>
    <property type="match status" value="1"/>
</dbReference>
<dbReference type="PROSITE" id="PS00211">
    <property type="entry name" value="ABC_TRANSPORTER_1"/>
    <property type="match status" value="1"/>
</dbReference>
<name>A0ABQ6BAP1_9BRAD</name>
<dbReference type="InterPro" id="IPR017871">
    <property type="entry name" value="ABC_transporter-like_CS"/>
</dbReference>
<evidence type="ECO:0000259" key="15">
    <source>
        <dbReference type="PROSITE" id="PS50893"/>
    </source>
</evidence>
<gene>
    <name evidence="17" type="primary">ndvA</name>
    <name evidence="17" type="ORF">GCM10007857_59560</name>
</gene>
<evidence type="ECO:0000256" key="7">
    <source>
        <dbReference type="ARBA" id="ARBA00022692"/>
    </source>
</evidence>
<reference evidence="18" key="1">
    <citation type="journal article" date="2019" name="Int. J. Syst. Evol. Microbiol.">
        <title>The Global Catalogue of Microorganisms (GCM) 10K type strain sequencing project: providing services to taxonomists for standard genome sequencing and annotation.</title>
        <authorList>
            <consortium name="The Broad Institute Genomics Platform"/>
            <consortium name="The Broad Institute Genome Sequencing Center for Infectious Disease"/>
            <person name="Wu L."/>
            <person name="Ma J."/>
        </authorList>
    </citation>
    <scope>NUCLEOTIDE SEQUENCE [LARGE SCALE GENOMIC DNA]</scope>
    <source>
        <strain evidence="18">NBRC 102520</strain>
    </source>
</reference>
<dbReference type="NCBIfam" id="TIGR01192">
    <property type="entry name" value="chvA"/>
    <property type="match status" value="1"/>
</dbReference>
<feature type="domain" description="ABC transporter" evidence="15">
    <location>
        <begin position="340"/>
        <end position="573"/>
    </location>
</feature>
<feature type="transmembrane region" description="Helical" evidence="14">
    <location>
        <begin position="243"/>
        <end position="267"/>
    </location>
</feature>
<evidence type="ECO:0000256" key="10">
    <source>
        <dbReference type="ARBA" id="ARBA00022967"/>
    </source>
</evidence>
<organism evidence="17 18">
    <name type="scientific">Bradyrhizobium iriomotense</name>
    <dbReference type="NCBI Taxonomy" id="441950"/>
    <lineage>
        <taxon>Bacteria</taxon>
        <taxon>Pseudomonadati</taxon>
        <taxon>Pseudomonadota</taxon>
        <taxon>Alphaproteobacteria</taxon>
        <taxon>Hyphomicrobiales</taxon>
        <taxon>Nitrobacteraceae</taxon>
        <taxon>Bradyrhizobium</taxon>
    </lineage>
</organism>
<comment type="function">
    <text evidence="13">Involved in beta-(1--&gt;2)glucan export. Transmembrane domains (TMD) form a pore in the inner membrane and the ATP-binding domain (NBD) is responsible for energy generation.</text>
</comment>
<feature type="transmembrane region" description="Helical" evidence="14">
    <location>
        <begin position="161"/>
        <end position="182"/>
    </location>
</feature>
<dbReference type="InterPro" id="IPR003593">
    <property type="entry name" value="AAA+_ATPase"/>
</dbReference>
<evidence type="ECO:0000313" key="17">
    <source>
        <dbReference type="EMBL" id="GLR89243.1"/>
    </source>
</evidence>
<dbReference type="InterPro" id="IPR039421">
    <property type="entry name" value="Type_1_exporter"/>
</dbReference>
<comment type="caution">
    <text evidence="17">The sequence shown here is derived from an EMBL/GenBank/DDBJ whole genome shotgun (WGS) entry which is preliminary data.</text>
</comment>
<keyword evidence="10" id="KW-1278">Translocase</keyword>
<dbReference type="SUPFAM" id="SSF52540">
    <property type="entry name" value="P-loop containing nucleoside triphosphate hydrolases"/>
    <property type="match status" value="1"/>
</dbReference>
<dbReference type="CDD" id="cd18562">
    <property type="entry name" value="ABC_6TM_NdvA_beta-glucan_exporter_like"/>
    <property type="match status" value="1"/>
</dbReference>
<dbReference type="Pfam" id="PF00005">
    <property type="entry name" value="ABC_tran"/>
    <property type="match status" value="1"/>
</dbReference>
<dbReference type="SUPFAM" id="SSF90123">
    <property type="entry name" value="ABC transporter transmembrane region"/>
    <property type="match status" value="1"/>
</dbReference>
<comment type="subcellular location">
    <subcellularLocation>
        <location evidence="1">Cell membrane</location>
        <topology evidence="1">Multi-pass membrane protein</topology>
    </subcellularLocation>
</comment>
<evidence type="ECO:0000256" key="3">
    <source>
        <dbReference type="ARBA" id="ARBA00022448"/>
    </source>
</evidence>
<evidence type="ECO:0000256" key="1">
    <source>
        <dbReference type="ARBA" id="ARBA00004651"/>
    </source>
</evidence>
<evidence type="ECO:0000256" key="13">
    <source>
        <dbReference type="ARBA" id="ARBA00024722"/>
    </source>
</evidence>
<feature type="transmembrane region" description="Helical" evidence="14">
    <location>
        <begin position="20"/>
        <end position="41"/>
    </location>
</feature>
<dbReference type="NCBIfam" id="NF010178">
    <property type="entry name" value="PRK13657.1"/>
    <property type="match status" value="1"/>
</dbReference>
<keyword evidence="6" id="KW-0762">Sugar transport</keyword>
<dbReference type="InterPro" id="IPR011527">
    <property type="entry name" value="ABC1_TM_dom"/>
</dbReference>
<protein>
    <submittedName>
        <fullName evidence="17">Beta-(1--&gt;2)glucan export ATP-binding/permease protein NdvA</fullName>
    </submittedName>
</protein>
<evidence type="ECO:0000256" key="14">
    <source>
        <dbReference type="SAM" id="Phobius"/>
    </source>
</evidence>
<keyword evidence="9 17" id="KW-0067">ATP-binding</keyword>
<evidence type="ECO:0000256" key="4">
    <source>
        <dbReference type="ARBA" id="ARBA00022475"/>
    </source>
</evidence>